<dbReference type="GO" id="GO:0005576">
    <property type="term" value="C:extracellular region"/>
    <property type="evidence" value="ECO:0007669"/>
    <property type="project" value="UniProtKB-SubCell"/>
</dbReference>
<dbReference type="InterPro" id="IPR050822">
    <property type="entry name" value="Cerebellin_Synaptic_Org"/>
</dbReference>
<keyword evidence="2" id="KW-0964">Secreted</keyword>
<dbReference type="AlphaFoldDB" id="A0AAY4DY20"/>
<dbReference type="SUPFAM" id="SSF49842">
    <property type="entry name" value="TNF-like"/>
    <property type="match status" value="1"/>
</dbReference>
<evidence type="ECO:0000256" key="3">
    <source>
        <dbReference type="ARBA" id="ARBA00022729"/>
    </source>
</evidence>
<dbReference type="PANTHER" id="PTHR22923">
    <property type="entry name" value="CEREBELLIN-RELATED"/>
    <property type="match status" value="1"/>
</dbReference>
<dbReference type="GeneTree" id="ENSGT00940000163520"/>
<evidence type="ECO:0000256" key="2">
    <source>
        <dbReference type="ARBA" id="ARBA00022525"/>
    </source>
</evidence>
<reference evidence="7" key="2">
    <citation type="submission" date="2025-08" db="UniProtKB">
        <authorList>
            <consortium name="Ensembl"/>
        </authorList>
    </citation>
    <scope>IDENTIFICATION</scope>
</reference>
<dbReference type="Gene3D" id="2.60.120.40">
    <property type="match status" value="1"/>
</dbReference>
<accession>A0AAY4DY20</accession>
<reference evidence="7 8" key="1">
    <citation type="submission" date="2020-06" db="EMBL/GenBank/DDBJ databases">
        <authorList>
            <consortium name="Wellcome Sanger Institute Data Sharing"/>
        </authorList>
    </citation>
    <scope>NUCLEOTIDE SEQUENCE [LARGE SCALE GENOMIC DNA]</scope>
</reference>
<reference evidence="7" key="3">
    <citation type="submission" date="2025-09" db="UniProtKB">
        <authorList>
            <consortium name="Ensembl"/>
        </authorList>
    </citation>
    <scope>IDENTIFICATION</scope>
</reference>
<evidence type="ECO:0000256" key="5">
    <source>
        <dbReference type="SAM" id="SignalP"/>
    </source>
</evidence>
<evidence type="ECO:0000259" key="6">
    <source>
        <dbReference type="PROSITE" id="PS50871"/>
    </source>
</evidence>
<evidence type="ECO:0000313" key="8">
    <source>
        <dbReference type="Proteomes" id="UP000694580"/>
    </source>
</evidence>
<sequence>MKLSVVQLMLLFCALVTVESNNNPEGTQSDMYAVLRRMSAVMAEQKVEMEHAKTKMNDLETRLKAAERKVEELQREGDGNKVAFSASLVTTNEGQIGPFNTGKTLVYKNIITNIGQAYNPNTGIFTAPVRGVYLFSLFVLGVAGADATGVDLYRNGEFVIPAYAHLSGQNYVNPSAGVNLLLEAGDTVYAFLPPNRKIYDNVHRHCSFSGVLVFVM</sequence>
<keyword evidence="8" id="KW-1185">Reference proteome</keyword>
<dbReference type="Ensembl" id="ENSDCDT00010059816.1">
    <property type="protein sequence ID" value="ENSDCDP00010049416.1"/>
    <property type="gene ID" value="ENSDCDG00010029587.1"/>
</dbReference>
<name>A0AAY4DY20_9TELE</name>
<keyword evidence="3 5" id="KW-0732">Signal</keyword>
<proteinExistence type="predicted"/>
<dbReference type="SMART" id="SM00110">
    <property type="entry name" value="C1Q"/>
    <property type="match status" value="1"/>
</dbReference>
<feature type="chain" id="PRO_5044260544" description="C1q domain-containing protein" evidence="5">
    <location>
        <begin position="21"/>
        <end position="216"/>
    </location>
</feature>
<evidence type="ECO:0000256" key="4">
    <source>
        <dbReference type="SAM" id="Coils"/>
    </source>
</evidence>
<dbReference type="PANTHER" id="PTHR22923:SF102">
    <property type="entry name" value="CEREBELLIN 13-RELATED"/>
    <property type="match status" value="1"/>
</dbReference>
<dbReference type="Pfam" id="PF00386">
    <property type="entry name" value="C1q"/>
    <property type="match status" value="1"/>
</dbReference>
<dbReference type="PROSITE" id="PS50871">
    <property type="entry name" value="C1Q"/>
    <property type="match status" value="1"/>
</dbReference>
<dbReference type="InterPro" id="IPR008983">
    <property type="entry name" value="Tumour_necrosis_fac-like_dom"/>
</dbReference>
<dbReference type="InterPro" id="IPR001073">
    <property type="entry name" value="C1q_dom"/>
</dbReference>
<dbReference type="PRINTS" id="PR00007">
    <property type="entry name" value="COMPLEMNTC1Q"/>
</dbReference>
<protein>
    <recommendedName>
        <fullName evidence="6">C1q domain-containing protein</fullName>
    </recommendedName>
</protein>
<feature type="domain" description="C1q" evidence="6">
    <location>
        <begin position="77"/>
        <end position="216"/>
    </location>
</feature>
<comment type="subcellular location">
    <subcellularLocation>
        <location evidence="1">Secreted</location>
    </subcellularLocation>
</comment>
<keyword evidence="4" id="KW-0175">Coiled coil</keyword>
<organism evidence="7 8">
    <name type="scientific">Denticeps clupeoides</name>
    <name type="common">denticle herring</name>
    <dbReference type="NCBI Taxonomy" id="299321"/>
    <lineage>
        <taxon>Eukaryota</taxon>
        <taxon>Metazoa</taxon>
        <taxon>Chordata</taxon>
        <taxon>Craniata</taxon>
        <taxon>Vertebrata</taxon>
        <taxon>Euteleostomi</taxon>
        <taxon>Actinopterygii</taxon>
        <taxon>Neopterygii</taxon>
        <taxon>Teleostei</taxon>
        <taxon>Clupei</taxon>
        <taxon>Clupeiformes</taxon>
        <taxon>Denticipitoidei</taxon>
        <taxon>Denticipitidae</taxon>
        <taxon>Denticeps</taxon>
    </lineage>
</organism>
<gene>
    <name evidence="7" type="primary">LOC114784572</name>
</gene>
<dbReference type="Proteomes" id="UP000694580">
    <property type="component" value="Chromosome 2"/>
</dbReference>
<feature type="signal peptide" evidence="5">
    <location>
        <begin position="1"/>
        <end position="20"/>
    </location>
</feature>
<evidence type="ECO:0000313" key="7">
    <source>
        <dbReference type="Ensembl" id="ENSDCDP00010049416.1"/>
    </source>
</evidence>
<evidence type="ECO:0000256" key="1">
    <source>
        <dbReference type="ARBA" id="ARBA00004613"/>
    </source>
</evidence>
<feature type="coiled-coil region" evidence="4">
    <location>
        <begin position="42"/>
        <end position="83"/>
    </location>
</feature>